<comment type="caution">
    <text evidence="3">The sequence shown here is derived from an EMBL/GenBank/DDBJ whole genome shotgun (WGS) entry which is preliminary data.</text>
</comment>
<proteinExistence type="inferred from homology"/>
<organism evidence="3 4">
    <name type="scientific">Marinomonas phaeophyticola</name>
    <dbReference type="NCBI Taxonomy" id="3004091"/>
    <lineage>
        <taxon>Bacteria</taxon>
        <taxon>Pseudomonadati</taxon>
        <taxon>Pseudomonadota</taxon>
        <taxon>Gammaproteobacteria</taxon>
        <taxon>Oceanospirillales</taxon>
        <taxon>Oceanospirillaceae</taxon>
        <taxon>Marinomonas</taxon>
    </lineage>
</organism>
<dbReference type="PIRSF" id="PIRSF017082">
    <property type="entry name" value="YflP"/>
    <property type="match status" value="1"/>
</dbReference>
<evidence type="ECO:0000313" key="3">
    <source>
        <dbReference type="EMBL" id="MCZ2720393.1"/>
    </source>
</evidence>
<evidence type="ECO:0000256" key="1">
    <source>
        <dbReference type="ARBA" id="ARBA00006987"/>
    </source>
</evidence>
<evidence type="ECO:0000256" key="2">
    <source>
        <dbReference type="SAM" id="SignalP"/>
    </source>
</evidence>
<dbReference type="InterPro" id="IPR042100">
    <property type="entry name" value="Bug_dom1"/>
</dbReference>
<dbReference type="CDD" id="cd07012">
    <property type="entry name" value="PBP2_Bug_TTT"/>
    <property type="match status" value="1"/>
</dbReference>
<gene>
    <name evidence="3" type="ORF">O1D97_01720</name>
</gene>
<keyword evidence="2" id="KW-0732">Signal</keyword>
<dbReference type="RefSeq" id="WP_269122248.1">
    <property type="nucleotide sequence ID" value="NZ_JAPUBN010000006.1"/>
</dbReference>
<dbReference type="Proteomes" id="UP001149719">
    <property type="component" value="Unassembled WGS sequence"/>
</dbReference>
<keyword evidence="4" id="KW-1185">Reference proteome</keyword>
<name>A0ABT4JRE2_9GAMM</name>
<accession>A0ABT4JRE2</accession>
<dbReference type="SUPFAM" id="SSF53850">
    <property type="entry name" value="Periplasmic binding protein-like II"/>
    <property type="match status" value="1"/>
</dbReference>
<dbReference type="InterPro" id="IPR005064">
    <property type="entry name" value="BUG"/>
</dbReference>
<evidence type="ECO:0000313" key="4">
    <source>
        <dbReference type="Proteomes" id="UP001149719"/>
    </source>
</evidence>
<dbReference type="PANTHER" id="PTHR42928">
    <property type="entry name" value="TRICARBOXYLATE-BINDING PROTEIN"/>
    <property type="match status" value="1"/>
</dbReference>
<dbReference type="Pfam" id="PF03401">
    <property type="entry name" value="TctC"/>
    <property type="match status" value="1"/>
</dbReference>
<dbReference type="Gene3D" id="3.40.190.10">
    <property type="entry name" value="Periplasmic binding protein-like II"/>
    <property type="match status" value="1"/>
</dbReference>
<dbReference type="EMBL" id="JAPUBN010000006">
    <property type="protein sequence ID" value="MCZ2720393.1"/>
    <property type="molecule type" value="Genomic_DNA"/>
</dbReference>
<dbReference type="PANTHER" id="PTHR42928:SF5">
    <property type="entry name" value="BLR1237 PROTEIN"/>
    <property type="match status" value="1"/>
</dbReference>
<comment type="similarity">
    <text evidence="1">Belongs to the UPF0065 (bug) family.</text>
</comment>
<protein>
    <submittedName>
        <fullName evidence="3">Tripartite tricarboxylate transporter substrate binding protein</fullName>
    </submittedName>
</protein>
<feature type="signal peptide" evidence="2">
    <location>
        <begin position="1"/>
        <end position="23"/>
    </location>
</feature>
<dbReference type="Gene3D" id="3.40.190.150">
    <property type="entry name" value="Bordetella uptake gene, domain 1"/>
    <property type="match status" value="1"/>
</dbReference>
<reference evidence="3" key="1">
    <citation type="submission" date="2022-12" db="EMBL/GenBank/DDBJ databases">
        <title>Marinomonas 15G1-11 sp. nov, isolated from marine algae.</title>
        <authorList>
            <person name="Butt M."/>
            <person name="Choi D.G."/>
            <person name="Kim J.M."/>
            <person name="Lee J.K."/>
            <person name="Baek J.H."/>
            <person name="Jeon C.O."/>
        </authorList>
    </citation>
    <scope>NUCLEOTIDE SEQUENCE</scope>
    <source>
        <strain evidence="3">15G1-11</strain>
    </source>
</reference>
<sequence length="314" mass="33443">MKNKIKSLLISSLVITSATMSYAANNYPENAVRIIVPYSAGGGSDSVSRALAEALKPKFPEGIAVENRTGGAGSVGMSYGMHAKPNGETITMVAPELVMLPHSGNGGDIDYKKFKHLAIVNSGYAAITVPADSPYQTLDSLLNDAKDKNLLFGNSGTGSIWHIAGVGMEKAAEVEFTHIPFKGSSAAITSLLGKHLDAVSVSYAEVASQVDAGLLRTLAVLAPHRLIDAPNIPTAKELGYDVAIGTWRGYSVPLETPDYIVNYLTDAILEAAESDEFKTFMAVSNNDIDIIGPEEFEKKVQREDTFYAELISGL</sequence>
<feature type="chain" id="PRO_5046588948" evidence="2">
    <location>
        <begin position="24"/>
        <end position="314"/>
    </location>
</feature>